<evidence type="ECO:0000313" key="2">
    <source>
        <dbReference type="EMBL" id="JAH42965.1"/>
    </source>
</evidence>
<feature type="region of interest" description="Disordered" evidence="1">
    <location>
        <begin position="1"/>
        <end position="39"/>
    </location>
</feature>
<reference evidence="2" key="1">
    <citation type="submission" date="2014-11" db="EMBL/GenBank/DDBJ databases">
        <authorList>
            <person name="Amaro Gonzalez C."/>
        </authorList>
    </citation>
    <scope>NUCLEOTIDE SEQUENCE</scope>
</reference>
<protein>
    <submittedName>
        <fullName evidence="2">Uncharacterized protein</fullName>
    </submittedName>
</protein>
<sequence length="39" mass="4525">MKRRTVQHKTSPGRRITVSSRGHHRGGQEKTSQQQKNKL</sequence>
<accession>A0A0E9SQM2</accession>
<proteinExistence type="predicted"/>
<evidence type="ECO:0000256" key="1">
    <source>
        <dbReference type="SAM" id="MobiDB-lite"/>
    </source>
</evidence>
<name>A0A0E9SQM2_ANGAN</name>
<reference evidence="2" key="2">
    <citation type="journal article" date="2015" name="Fish Shellfish Immunol.">
        <title>Early steps in the European eel (Anguilla anguilla)-Vibrio vulnificus interaction in the gills: Role of the RtxA13 toxin.</title>
        <authorList>
            <person name="Callol A."/>
            <person name="Pajuelo D."/>
            <person name="Ebbesson L."/>
            <person name="Teles M."/>
            <person name="MacKenzie S."/>
            <person name="Amaro C."/>
        </authorList>
    </citation>
    <scope>NUCLEOTIDE SEQUENCE</scope>
</reference>
<feature type="compositionally biased region" description="Polar residues" evidence="1">
    <location>
        <begin position="29"/>
        <end position="39"/>
    </location>
</feature>
<dbReference type="EMBL" id="GBXM01065612">
    <property type="protein sequence ID" value="JAH42965.1"/>
    <property type="molecule type" value="Transcribed_RNA"/>
</dbReference>
<dbReference type="AlphaFoldDB" id="A0A0E9SQM2"/>
<organism evidence="2">
    <name type="scientific">Anguilla anguilla</name>
    <name type="common">European freshwater eel</name>
    <name type="synonym">Muraena anguilla</name>
    <dbReference type="NCBI Taxonomy" id="7936"/>
    <lineage>
        <taxon>Eukaryota</taxon>
        <taxon>Metazoa</taxon>
        <taxon>Chordata</taxon>
        <taxon>Craniata</taxon>
        <taxon>Vertebrata</taxon>
        <taxon>Euteleostomi</taxon>
        <taxon>Actinopterygii</taxon>
        <taxon>Neopterygii</taxon>
        <taxon>Teleostei</taxon>
        <taxon>Anguilliformes</taxon>
        <taxon>Anguillidae</taxon>
        <taxon>Anguilla</taxon>
    </lineage>
</organism>